<dbReference type="Proteomes" id="UP001519460">
    <property type="component" value="Unassembled WGS sequence"/>
</dbReference>
<evidence type="ECO:0000256" key="3">
    <source>
        <dbReference type="ARBA" id="ARBA00023180"/>
    </source>
</evidence>
<evidence type="ECO:0000256" key="2">
    <source>
        <dbReference type="ARBA" id="ARBA00022679"/>
    </source>
</evidence>
<sequence length="452" mass="51508">SGEKDDENLVLKGTRNKRREEKVFRASDYPSNHSHPVGIVPPVADFSFQRPALSSPCSTVRMKLALTGDPLCQWLENPNKINDHFIQYGNEMALLYDVVVDPSRRDPGPLGGEDMKDVWGQEEKMEYLQLKDGFFTLQCSSRPSVPYGVKDHLNQWQESLKCVSDVKSVKTNHTVLGLTIAVQRYEYVNFYHTMTDFYNAFLAMLAFDQHPDDVTILWVDAHPKGGLDDVWTTLFGRAYRAARLPGPTRFSAMAWAAMGYNSPLNQHDRSSVGHLGEFRHFFLNRFGVDSGRSKNCSSLNLLFIWRRNYVAHPRNKGGSVSRKIFNENELMTEVKKVVAPGDKVQGLQLDALPMKQQLELIASTDILIGMHGAGLSHTLFLPQHGGLLELYPTYWTQANRHFRAMATWRGLHYQTWQNHDGDNEKADHKTYVPPTVLVRMVKEMLHNMCGER</sequence>
<evidence type="ECO:0000259" key="4">
    <source>
        <dbReference type="Pfam" id="PF04577"/>
    </source>
</evidence>
<dbReference type="EMBL" id="JACVVK020000199">
    <property type="protein sequence ID" value="KAK7485098.1"/>
    <property type="molecule type" value="Genomic_DNA"/>
</dbReference>
<keyword evidence="2" id="KW-0808">Transferase</keyword>
<dbReference type="PANTHER" id="PTHR20961">
    <property type="entry name" value="GLYCOSYLTRANSFERASE"/>
    <property type="match status" value="1"/>
</dbReference>
<gene>
    <name evidence="5" type="ORF">BaRGS_00023638</name>
</gene>
<proteinExistence type="predicted"/>
<comment type="caution">
    <text evidence="5">The sequence shown here is derived from an EMBL/GenBank/DDBJ whole genome shotgun (WGS) entry which is preliminary data.</text>
</comment>
<keyword evidence="6" id="KW-1185">Reference proteome</keyword>
<accession>A0ABD0KD93</accession>
<dbReference type="InterPro" id="IPR049625">
    <property type="entry name" value="Glyco_transf_61_cat"/>
</dbReference>
<keyword evidence="1" id="KW-0328">Glycosyltransferase</keyword>
<dbReference type="GO" id="GO:0016757">
    <property type="term" value="F:glycosyltransferase activity"/>
    <property type="evidence" value="ECO:0007669"/>
    <property type="project" value="UniProtKB-KW"/>
</dbReference>
<evidence type="ECO:0000256" key="1">
    <source>
        <dbReference type="ARBA" id="ARBA00022676"/>
    </source>
</evidence>
<feature type="domain" description="Glycosyltransferase 61 catalytic" evidence="4">
    <location>
        <begin position="190"/>
        <end position="385"/>
    </location>
</feature>
<evidence type="ECO:0000313" key="5">
    <source>
        <dbReference type="EMBL" id="KAK7485098.1"/>
    </source>
</evidence>
<dbReference type="Pfam" id="PF04577">
    <property type="entry name" value="Glyco_transf_61"/>
    <property type="match status" value="1"/>
</dbReference>
<organism evidence="5 6">
    <name type="scientific">Batillaria attramentaria</name>
    <dbReference type="NCBI Taxonomy" id="370345"/>
    <lineage>
        <taxon>Eukaryota</taxon>
        <taxon>Metazoa</taxon>
        <taxon>Spiralia</taxon>
        <taxon>Lophotrochozoa</taxon>
        <taxon>Mollusca</taxon>
        <taxon>Gastropoda</taxon>
        <taxon>Caenogastropoda</taxon>
        <taxon>Sorbeoconcha</taxon>
        <taxon>Cerithioidea</taxon>
        <taxon>Batillariidae</taxon>
        <taxon>Batillaria</taxon>
    </lineage>
</organism>
<dbReference type="InterPro" id="IPR007657">
    <property type="entry name" value="Glycosyltransferase_61"/>
</dbReference>
<evidence type="ECO:0000313" key="6">
    <source>
        <dbReference type="Proteomes" id="UP001519460"/>
    </source>
</evidence>
<dbReference type="AlphaFoldDB" id="A0ABD0KD93"/>
<feature type="non-terminal residue" evidence="5">
    <location>
        <position position="1"/>
    </location>
</feature>
<keyword evidence="3" id="KW-0325">Glycoprotein</keyword>
<protein>
    <recommendedName>
        <fullName evidence="4">Glycosyltransferase 61 catalytic domain-containing protein</fullName>
    </recommendedName>
</protein>
<reference evidence="5 6" key="1">
    <citation type="journal article" date="2023" name="Sci. Data">
        <title>Genome assembly of the Korean intertidal mud-creeper Batillaria attramentaria.</title>
        <authorList>
            <person name="Patra A.K."/>
            <person name="Ho P.T."/>
            <person name="Jun S."/>
            <person name="Lee S.J."/>
            <person name="Kim Y."/>
            <person name="Won Y.J."/>
        </authorList>
    </citation>
    <scope>NUCLEOTIDE SEQUENCE [LARGE SCALE GENOMIC DNA]</scope>
    <source>
        <strain evidence="5">Wonlab-2016</strain>
    </source>
</reference>
<name>A0ABD0KD93_9CAEN</name>